<gene>
    <name evidence="1" type="ORF">H6G18_23795</name>
</gene>
<dbReference type="EMBL" id="JACJRF010000074">
    <property type="protein sequence ID" value="MBD2347132.1"/>
    <property type="molecule type" value="Genomic_DNA"/>
</dbReference>
<evidence type="ECO:0000313" key="2">
    <source>
        <dbReference type="Proteomes" id="UP000607281"/>
    </source>
</evidence>
<dbReference type="Proteomes" id="UP000607281">
    <property type="component" value="Unassembled WGS sequence"/>
</dbReference>
<proteinExistence type="predicted"/>
<evidence type="ECO:0000313" key="1">
    <source>
        <dbReference type="EMBL" id="MBD2347132.1"/>
    </source>
</evidence>
<dbReference type="RefSeq" id="WP_190409538.1">
    <property type="nucleotide sequence ID" value="NZ_JACJRF010000074.1"/>
</dbReference>
<name>A0ABR8CV98_9NOST</name>
<keyword evidence="2" id="KW-1185">Reference proteome</keyword>
<reference evidence="1 2" key="1">
    <citation type="journal article" date="2020" name="ISME J.">
        <title>Comparative genomics reveals insights into cyanobacterial evolution and habitat adaptation.</title>
        <authorList>
            <person name="Chen M.Y."/>
            <person name="Teng W.K."/>
            <person name="Zhao L."/>
            <person name="Hu C.X."/>
            <person name="Zhou Y.K."/>
            <person name="Han B.P."/>
            <person name="Song L.R."/>
            <person name="Shu W.S."/>
        </authorList>
    </citation>
    <scope>NUCLEOTIDE SEQUENCE [LARGE SCALE GENOMIC DNA]</scope>
    <source>
        <strain evidence="1 2">FACHB-260</strain>
    </source>
</reference>
<comment type="caution">
    <text evidence="1">The sequence shown here is derived from an EMBL/GenBank/DDBJ whole genome shotgun (WGS) entry which is preliminary data.</text>
</comment>
<sequence length="45" mass="5216">MGIWEWGVVSGESALREGFPLLRDADANRKRLRTRWRISEGEEKG</sequence>
<accession>A0ABR8CV98</accession>
<protein>
    <submittedName>
        <fullName evidence="1">Uncharacterized protein</fullName>
    </submittedName>
</protein>
<organism evidence="1 2">
    <name type="scientific">Anabaena subtropica FACHB-260</name>
    <dbReference type="NCBI Taxonomy" id="2692884"/>
    <lineage>
        <taxon>Bacteria</taxon>
        <taxon>Bacillati</taxon>
        <taxon>Cyanobacteriota</taxon>
        <taxon>Cyanophyceae</taxon>
        <taxon>Nostocales</taxon>
        <taxon>Nostocaceae</taxon>
        <taxon>Anabaena</taxon>
    </lineage>
</organism>